<dbReference type="PROSITE" id="PS00512">
    <property type="entry name" value="ALPHA_GALACTOSIDASE"/>
    <property type="match status" value="1"/>
</dbReference>
<dbReference type="InterPro" id="IPR013780">
    <property type="entry name" value="Glyco_hydro_b"/>
</dbReference>
<dbReference type="EC" id="3.2.1.22" evidence="2 5"/>
<feature type="binding site" evidence="7">
    <location>
        <position position="450"/>
    </location>
    <ligand>
        <name>substrate</name>
    </ligand>
</feature>
<dbReference type="Gene3D" id="2.60.40.1180">
    <property type="entry name" value="Golgi alpha-mannosidase II"/>
    <property type="match status" value="1"/>
</dbReference>
<evidence type="ECO:0000256" key="7">
    <source>
        <dbReference type="PIRSR" id="PIRSR005536-2"/>
    </source>
</evidence>
<comment type="function">
    <text evidence="5">Hydrolyzes a variety of simple alpha-D-galactoside as well as more complex molecules such as oligosaccharides and polysaccharides.</text>
</comment>
<dbReference type="InterPro" id="IPR017853">
    <property type="entry name" value="GH"/>
</dbReference>
<reference evidence="11" key="1">
    <citation type="journal article" date="2016" name="Genome Announc.">
        <title>Genome sequence of Ustilaginoidea virens IPU010, a rice pathogenic fungus causing false smut.</title>
        <authorList>
            <person name="Kumagai T."/>
            <person name="Ishii T."/>
            <person name="Terai G."/>
            <person name="Umemura M."/>
            <person name="Machida M."/>
            <person name="Asai K."/>
        </authorList>
    </citation>
    <scope>NUCLEOTIDE SEQUENCE [LARGE SCALE GENOMIC DNA]</scope>
    <source>
        <strain evidence="11">IPU010</strain>
    </source>
</reference>
<evidence type="ECO:0000259" key="8">
    <source>
        <dbReference type="Pfam" id="PF16874"/>
    </source>
</evidence>
<evidence type="ECO:0000256" key="5">
    <source>
        <dbReference type="PIRNR" id="PIRNR005536"/>
    </source>
</evidence>
<dbReference type="CDD" id="cd14791">
    <property type="entry name" value="GH36"/>
    <property type="match status" value="1"/>
</dbReference>
<feature type="binding site" evidence="7">
    <location>
        <position position="189"/>
    </location>
    <ligand>
        <name>substrate</name>
    </ligand>
</feature>
<dbReference type="Gene3D" id="3.20.20.70">
    <property type="entry name" value="Aldolase class I"/>
    <property type="match status" value="1"/>
</dbReference>
<evidence type="ECO:0000256" key="4">
    <source>
        <dbReference type="ARBA" id="ARBA00023295"/>
    </source>
</evidence>
<evidence type="ECO:0000256" key="6">
    <source>
        <dbReference type="PIRSR" id="PIRSR005536-1"/>
    </source>
</evidence>
<dbReference type="Pfam" id="PF16874">
    <property type="entry name" value="Glyco_hydro_36C"/>
    <property type="match status" value="1"/>
</dbReference>
<dbReference type="GO" id="GO:0004557">
    <property type="term" value="F:alpha-galactosidase activity"/>
    <property type="evidence" value="ECO:0007669"/>
    <property type="project" value="UniProtKB-UniRule"/>
</dbReference>
<sequence>MSLAAVVVDAQRFALNGKAFSYRFHADEASGDLISDHFGGPVTELFAGPAGSIGGGWSSCEHLRREFPDLGRGDFRSPAVRITQAEGHTVSAFKYVAHEVSRGKPRLPGLPATFGTQDEVTTLVVQMYDSVSALQVDLRYSVFAKHDALARSATVTNKSDKPVVVEKLASFSTDLPYDDYDMLQLRGEWVRECTRTRRKVDYGTQGFGSTTGYSSHYNNPFLALVQPATTESQGNVWAFSLIYSGSFGAEVEMGPRGLTRVLMGMNHHQLAWPLQPGESLTSPECVSIFSADGIGDMSRKLHRLYRENLIRSPFVDKPRPVLLNSWEGLYFEYDEHTIYTLAQDAAKLGVKLLVLDDGWFGVKYPRVDDGAGLGDWEPNPSRFPHGLKSIADKVRRLPVANSSSGPDGQPSTMQFGIWVEPEMVNPQSELYERHPDWVLCAGDYPRTESRQQLVLNLALGQVQDFVIDSVSRILASAPITYVKWDNNRGMHETPSPRSYHAYMLGLYRVLDTLTARFPHVLWEGCASGGGRFDPGMLHYFPQSWTSDNTDAHDRLAIQFGASLAHPASSMGAHVGAVPYGLTGRSTSVSFRAHVAMMGGSFGLELDPARLPDRERRELPALIALAEKVNPVVVRGDMWRLRLPGESNFPAALFVSEDGGEAVLFLFQVRSAPVHNCPILRLQGLDPAARYRVDGGRVYSGATLMNGGIAHEFQGDYASRVMLLERL</sequence>
<dbReference type="InterPro" id="IPR013785">
    <property type="entry name" value="Aldolase_TIM"/>
</dbReference>
<dbReference type="SUPFAM" id="SSF51445">
    <property type="entry name" value="(Trans)glycosidases"/>
    <property type="match status" value="1"/>
</dbReference>
<feature type="binding site" evidence="7">
    <location>
        <position position="525"/>
    </location>
    <ligand>
        <name>substrate</name>
    </ligand>
</feature>
<feature type="binding site" evidence="7">
    <location>
        <begin position="356"/>
        <end position="357"/>
    </location>
    <ligand>
        <name>substrate</name>
    </ligand>
</feature>
<dbReference type="FunFam" id="3.20.20.70:FF:000118">
    <property type="entry name" value="Alpha-galactosidase"/>
    <property type="match status" value="1"/>
</dbReference>
<dbReference type="PANTHER" id="PTHR43053:SF3">
    <property type="entry name" value="ALPHA-GALACTOSIDASE C-RELATED"/>
    <property type="match status" value="1"/>
</dbReference>
<feature type="domain" description="Glycosyl hydrolase family 36 N-terminal" evidence="9">
    <location>
        <begin position="32"/>
        <end position="275"/>
    </location>
</feature>
<dbReference type="GO" id="GO:0016052">
    <property type="term" value="P:carbohydrate catabolic process"/>
    <property type="evidence" value="ECO:0007669"/>
    <property type="project" value="InterPro"/>
</dbReference>
<protein>
    <recommendedName>
        <fullName evidence="2 5">Alpha-galactosidase</fullName>
        <ecNumber evidence="2 5">3.2.1.22</ecNumber>
    </recommendedName>
</protein>
<evidence type="ECO:0000313" key="11">
    <source>
        <dbReference type="Proteomes" id="UP000054053"/>
    </source>
</evidence>
<dbReference type="PIRSF" id="PIRSF005536">
    <property type="entry name" value="Agal"/>
    <property type="match status" value="1"/>
</dbReference>
<comment type="catalytic activity">
    <reaction evidence="1 5">
        <text>Hydrolysis of terminal, non-reducing alpha-D-galactose residues in alpha-D-galactosides, including galactose oligosaccharides, galactomannans and galactolipids.</text>
        <dbReference type="EC" id="3.2.1.22"/>
    </reaction>
</comment>
<dbReference type="InterPro" id="IPR002252">
    <property type="entry name" value="Glyco_hydro_36"/>
</dbReference>
<dbReference type="Pfam" id="PF02065">
    <property type="entry name" value="Melibiase"/>
    <property type="match status" value="1"/>
</dbReference>
<dbReference type="Proteomes" id="UP000054053">
    <property type="component" value="Unassembled WGS sequence"/>
</dbReference>
<evidence type="ECO:0000313" key="10">
    <source>
        <dbReference type="EMBL" id="GAO18686.1"/>
    </source>
</evidence>
<proteinExistence type="inferred from homology"/>
<feature type="active site" description="Nucleophile" evidence="6">
    <location>
        <position position="485"/>
    </location>
</feature>
<feature type="binding site" evidence="7">
    <location>
        <position position="547"/>
    </location>
    <ligand>
        <name>substrate</name>
    </ligand>
</feature>
<feature type="domain" description="Glycosyl hydrolase family 36 C-terminal" evidence="8">
    <location>
        <begin position="649"/>
        <end position="723"/>
    </location>
</feature>
<dbReference type="Pfam" id="PF16875">
    <property type="entry name" value="Glyco_hydro_36N"/>
    <property type="match status" value="1"/>
</dbReference>
<dbReference type="PANTHER" id="PTHR43053">
    <property type="entry name" value="GLYCOSIDASE FAMILY 31"/>
    <property type="match status" value="1"/>
</dbReference>
<evidence type="ECO:0000256" key="3">
    <source>
        <dbReference type="ARBA" id="ARBA00022801"/>
    </source>
</evidence>
<dbReference type="InterPro" id="IPR031704">
    <property type="entry name" value="Glyco_hydro_36_N"/>
</dbReference>
<evidence type="ECO:0000259" key="9">
    <source>
        <dbReference type="Pfam" id="PF16875"/>
    </source>
</evidence>
<keyword evidence="4 5" id="KW-0326">Glycosidase</keyword>
<dbReference type="InterPro" id="IPR050985">
    <property type="entry name" value="Alpha-glycosidase_related"/>
</dbReference>
<dbReference type="Gene3D" id="2.70.98.60">
    <property type="entry name" value="alpha-galactosidase from lactobacil brevis"/>
    <property type="match status" value="1"/>
</dbReference>
<comment type="similarity">
    <text evidence="5">Belongs to the glycosyl hydrolase.</text>
</comment>
<dbReference type="InterPro" id="IPR038417">
    <property type="entry name" value="Alpga-gal_N_sf"/>
</dbReference>
<dbReference type="InterPro" id="IPR031705">
    <property type="entry name" value="Glyco_hydro_36_C"/>
</dbReference>
<feature type="binding site" evidence="7">
    <location>
        <begin position="483"/>
        <end position="487"/>
    </location>
    <ligand>
        <name>substrate</name>
    </ligand>
</feature>
<evidence type="ECO:0000256" key="2">
    <source>
        <dbReference type="ARBA" id="ARBA00012755"/>
    </source>
</evidence>
<accession>A0A1B5L561</accession>
<dbReference type="EMBL" id="BBTG02000057">
    <property type="protein sequence ID" value="GAO18686.1"/>
    <property type="molecule type" value="Genomic_DNA"/>
</dbReference>
<feature type="active site" description="Proton donor" evidence="6">
    <location>
        <position position="547"/>
    </location>
</feature>
<dbReference type="AlphaFoldDB" id="A0A1B5L561"/>
<dbReference type="InterPro" id="IPR000111">
    <property type="entry name" value="Glyco_hydro_27/36_CS"/>
</dbReference>
<dbReference type="PRINTS" id="PR00743">
    <property type="entry name" value="GLHYDRLASE36"/>
</dbReference>
<name>A0A1B5L561_USTVR</name>
<keyword evidence="3 5" id="KW-0378">Hydrolase</keyword>
<gene>
    <name evidence="10" type="ORF">UVI_02058930</name>
</gene>
<evidence type="ECO:0000256" key="1">
    <source>
        <dbReference type="ARBA" id="ARBA00001255"/>
    </source>
</evidence>
<organism evidence="10 11">
    <name type="scientific">Ustilaginoidea virens</name>
    <name type="common">Rice false smut fungus</name>
    <name type="synonym">Villosiclava virens</name>
    <dbReference type="NCBI Taxonomy" id="1159556"/>
    <lineage>
        <taxon>Eukaryota</taxon>
        <taxon>Fungi</taxon>
        <taxon>Dikarya</taxon>
        <taxon>Ascomycota</taxon>
        <taxon>Pezizomycotina</taxon>
        <taxon>Sordariomycetes</taxon>
        <taxon>Hypocreomycetidae</taxon>
        <taxon>Hypocreales</taxon>
        <taxon>Clavicipitaceae</taxon>
        <taxon>Ustilaginoidea</taxon>
    </lineage>
</organism>
<comment type="caution">
    <text evidence="10">The sequence shown here is derived from an EMBL/GenBank/DDBJ whole genome shotgun (WGS) entry which is preliminary data.</text>
</comment>